<dbReference type="GO" id="GO:0002161">
    <property type="term" value="F:aminoacyl-tRNA deacylase activity"/>
    <property type="evidence" value="ECO:0007669"/>
    <property type="project" value="InterPro"/>
</dbReference>
<dbReference type="Proteomes" id="UP000186817">
    <property type="component" value="Unassembled WGS sequence"/>
</dbReference>
<dbReference type="Gene3D" id="3.90.740.10">
    <property type="entry name" value="Valyl/Leucyl/Isoleucyl-tRNA synthetase, editing domain"/>
    <property type="match status" value="1"/>
</dbReference>
<proteinExistence type="predicted"/>
<dbReference type="OrthoDB" id="10423898at2759"/>
<dbReference type="InterPro" id="IPR009008">
    <property type="entry name" value="Val/Leu/Ile-tRNA-synth_edit"/>
</dbReference>
<keyword evidence="3" id="KW-0067">ATP-binding</keyword>
<dbReference type="GO" id="GO:0004812">
    <property type="term" value="F:aminoacyl-tRNA ligase activity"/>
    <property type="evidence" value="ECO:0007669"/>
    <property type="project" value="UniProtKB-KW"/>
</dbReference>
<keyword evidence="8" id="KW-1185">Reference proteome</keyword>
<dbReference type="SUPFAM" id="SSF47240">
    <property type="entry name" value="Ferritin-like"/>
    <property type="match status" value="1"/>
</dbReference>
<evidence type="ECO:0000256" key="6">
    <source>
        <dbReference type="SAM" id="Coils"/>
    </source>
</evidence>
<protein>
    <submittedName>
        <fullName evidence="7">Isoleucine--tRNA ligase</fullName>
    </submittedName>
</protein>
<evidence type="ECO:0000313" key="8">
    <source>
        <dbReference type="Proteomes" id="UP000186817"/>
    </source>
</evidence>
<name>A0A1Q9CSY2_SYMMI</name>
<keyword evidence="1 7" id="KW-0436">Ligase</keyword>
<evidence type="ECO:0000313" key="7">
    <source>
        <dbReference type="EMBL" id="OLP86005.1"/>
    </source>
</evidence>
<sequence length="178" mass="19373">MLQHKLPEEIVHDIIRGAVEVERKFICDALSCDLVGMNKAGVMAGAGDGLNAFSPHGVLPESIMLILLLGVSRTPLCRGAEDYIVGQKYGLEVAAPVDDAGNFTDEVGLESLIGANVLKEDPVELAMERDWQANLAAEEAARQKAEDANDRVTEMLDTKSLLLRKKPCETEAVKRFKL</sequence>
<feature type="coiled-coil region" evidence="6">
    <location>
        <begin position="128"/>
        <end position="158"/>
    </location>
</feature>
<dbReference type="EMBL" id="LSRX01000941">
    <property type="protein sequence ID" value="OLP86005.1"/>
    <property type="molecule type" value="Genomic_DNA"/>
</dbReference>
<evidence type="ECO:0000256" key="5">
    <source>
        <dbReference type="ARBA" id="ARBA00023146"/>
    </source>
</evidence>
<organism evidence="7 8">
    <name type="scientific">Symbiodinium microadriaticum</name>
    <name type="common">Dinoflagellate</name>
    <name type="synonym">Zooxanthella microadriatica</name>
    <dbReference type="NCBI Taxonomy" id="2951"/>
    <lineage>
        <taxon>Eukaryota</taxon>
        <taxon>Sar</taxon>
        <taxon>Alveolata</taxon>
        <taxon>Dinophyceae</taxon>
        <taxon>Suessiales</taxon>
        <taxon>Symbiodiniaceae</taxon>
        <taxon>Symbiodinium</taxon>
    </lineage>
</organism>
<dbReference type="AlphaFoldDB" id="A0A1Q9CSY2"/>
<gene>
    <name evidence="7" type="primary">ileS</name>
    <name evidence="7" type="ORF">AK812_SmicGene32945</name>
</gene>
<evidence type="ECO:0000256" key="1">
    <source>
        <dbReference type="ARBA" id="ARBA00022598"/>
    </source>
</evidence>
<reference evidence="7 8" key="1">
    <citation type="submission" date="2016-02" db="EMBL/GenBank/DDBJ databases">
        <title>Genome analysis of coral dinoflagellate symbionts highlights evolutionary adaptations to a symbiotic lifestyle.</title>
        <authorList>
            <person name="Aranda M."/>
            <person name="Li Y."/>
            <person name="Liew Y.J."/>
            <person name="Baumgarten S."/>
            <person name="Simakov O."/>
            <person name="Wilson M."/>
            <person name="Piel J."/>
            <person name="Ashoor H."/>
            <person name="Bougouffa S."/>
            <person name="Bajic V.B."/>
            <person name="Ryu T."/>
            <person name="Ravasi T."/>
            <person name="Bayer T."/>
            <person name="Micklem G."/>
            <person name="Kim H."/>
            <person name="Bhak J."/>
            <person name="Lajeunesse T.C."/>
            <person name="Voolstra C.R."/>
        </authorList>
    </citation>
    <scope>NUCLEOTIDE SEQUENCE [LARGE SCALE GENOMIC DNA]</scope>
    <source>
        <strain evidence="7 8">CCMP2467</strain>
    </source>
</reference>
<dbReference type="GO" id="GO:0005524">
    <property type="term" value="F:ATP binding"/>
    <property type="evidence" value="ECO:0007669"/>
    <property type="project" value="UniProtKB-KW"/>
</dbReference>
<evidence type="ECO:0000256" key="2">
    <source>
        <dbReference type="ARBA" id="ARBA00022741"/>
    </source>
</evidence>
<evidence type="ECO:0000256" key="4">
    <source>
        <dbReference type="ARBA" id="ARBA00022917"/>
    </source>
</evidence>
<keyword evidence="5" id="KW-0030">Aminoacyl-tRNA synthetase</keyword>
<keyword evidence="4" id="KW-0648">Protein biosynthesis</keyword>
<keyword evidence="6" id="KW-0175">Coiled coil</keyword>
<evidence type="ECO:0000256" key="3">
    <source>
        <dbReference type="ARBA" id="ARBA00022840"/>
    </source>
</evidence>
<comment type="caution">
    <text evidence="7">The sequence shown here is derived from an EMBL/GenBank/DDBJ whole genome shotgun (WGS) entry which is preliminary data.</text>
</comment>
<dbReference type="GO" id="GO:0006418">
    <property type="term" value="P:tRNA aminoacylation for protein translation"/>
    <property type="evidence" value="ECO:0007669"/>
    <property type="project" value="InterPro"/>
</dbReference>
<accession>A0A1Q9CSY2</accession>
<keyword evidence="2" id="KW-0547">Nucleotide-binding</keyword>
<dbReference type="InterPro" id="IPR009078">
    <property type="entry name" value="Ferritin-like_SF"/>
</dbReference>